<evidence type="ECO:0000256" key="6">
    <source>
        <dbReference type="ARBA" id="ARBA00023237"/>
    </source>
</evidence>
<dbReference type="InterPro" id="IPR036942">
    <property type="entry name" value="Beta-barrel_TonB_sf"/>
</dbReference>
<dbReference type="GO" id="GO:0009279">
    <property type="term" value="C:cell outer membrane"/>
    <property type="evidence" value="ECO:0007669"/>
    <property type="project" value="UniProtKB-SubCell"/>
</dbReference>
<evidence type="ECO:0000256" key="2">
    <source>
        <dbReference type="ARBA" id="ARBA00022448"/>
    </source>
</evidence>
<keyword evidence="6" id="KW-0998">Cell outer membrane</keyword>
<dbReference type="PANTHER" id="PTHR30069">
    <property type="entry name" value="TONB-DEPENDENT OUTER MEMBRANE RECEPTOR"/>
    <property type="match status" value="1"/>
</dbReference>
<evidence type="ECO:0000256" key="7">
    <source>
        <dbReference type="SAM" id="MobiDB-lite"/>
    </source>
</evidence>
<keyword evidence="9" id="KW-0675">Receptor</keyword>
<evidence type="ECO:0000256" key="1">
    <source>
        <dbReference type="ARBA" id="ARBA00004571"/>
    </source>
</evidence>
<keyword evidence="3" id="KW-1134">Transmembrane beta strand</keyword>
<name>A0A372IUQ3_9BACT</name>
<dbReference type="Gene3D" id="2.60.40.1120">
    <property type="entry name" value="Carboxypeptidase-like, regulatory domain"/>
    <property type="match status" value="1"/>
</dbReference>
<keyword evidence="5" id="KW-0472">Membrane</keyword>
<evidence type="ECO:0000256" key="3">
    <source>
        <dbReference type="ARBA" id="ARBA00022452"/>
    </source>
</evidence>
<feature type="domain" description="TonB-dependent transporter Oar-like beta-barrel" evidence="8">
    <location>
        <begin position="260"/>
        <end position="1014"/>
    </location>
</feature>
<evidence type="ECO:0000313" key="9">
    <source>
        <dbReference type="EMBL" id="RFU18648.1"/>
    </source>
</evidence>
<keyword evidence="4" id="KW-0812">Transmembrane</keyword>
<dbReference type="AlphaFoldDB" id="A0A372IUQ3"/>
<dbReference type="SUPFAM" id="SSF49464">
    <property type="entry name" value="Carboxypeptidase regulatory domain-like"/>
    <property type="match status" value="1"/>
</dbReference>
<dbReference type="GO" id="GO:0015344">
    <property type="term" value="F:siderophore uptake transmembrane transporter activity"/>
    <property type="evidence" value="ECO:0007669"/>
    <property type="project" value="TreeGrafter"/>
</dbReference>
<dbReference type="Proteomes" id="UP000264702">
    <property type="component" value="Unassembled WGS sequence"/>
</dbReference>
<dbReference type="PANTHER" id="PTHR30069:SF46">
    <property type="entry name" value="OAR PROTEIN"/>
    <property type="match status" value="1"/>
</dbReference>
<evidence type="ECO:0000259" key="8">
    <source>
        <dbReference type="Pfam" id="PF25183"/>
    </source>
</evidence>
<dbReference type="Pfam" id="PF13620">
    <property type="entry name" value="CarboxypepD_reg"/>
    <property type="match status" value="1"/>
</dbReference>
<feature type="region of interest" description="Disordered" evidence="7">
    <location>
        <begin position="889"/>
        <end position="911"/>
    </location>
</feature>
<proteinExistence type="predicted"/>
<dbReference type="EMBL" id="QVQT01000001">
    <property type="protein sequence ID" value="RFU18648.1"/>
    <property type="molecule type" value="Genomic_DNA"/>
</dbReference>
<gene>
    <name evidence="9" type="ORF">D0Y96_03645</name>
</gene>
<keyword evidence="10" id="KW-1185">Reference proteome</keyword>
<keyword evidence="2" id="KW-0813">Transport</keyword>
<dbReference type="InterPro" id="IPR008969">
    <property type="entry name" value="CarboxyPept-like_regulatory"/>
</dbReference>
<evidence type="ECO:0000256" key="5">
    <source>
        <dbReference type="ARBA" id="ARBA00023136"/>
    </source>
</evidence>
<reference evidence="9 10" key="1">
    <citation type="submission" date="2018-08" db="EMBL/GenBank/DDBJ databases">
        <title>Acidipila sp. 4G-K13, an acidobacterium isolated from forest soil.</title>
        <authorList>
            <person name="Gao Z.-H."/>
            <person name="Qiu L.-H."/>
        </authorList>
    </citation>
    <scope>NUCLEOTIDE SEQUENCE [LARGE SCALE GENOMIC DNA]</scope>
    <source>
        <strain evidence="9 10">4G-K13</strain>
    </source>
</reference>
<comment type="subcellular location">
    <subcellularLocation>
        <location evidence="1">Cell outer membrane</location>
        <topology evidence="1">Multi-pass membrane protein</topology>
    </subcellularLocation>
</comment>
<evidence type="ECO:0000313" key="10">
    <source>
        <dbReference type="Proteomes" id="UP000264702"/>
    </source>
</evidence>
<evidence type="ECO:0000256" key="4">
    <source>
        <dbReference type="ARBA" id="ARBA00022692"/>
    </source>
</evidence>
<dbReference type="SUPFAM" id="SSF56935">
    <property type="entry name" value="Porins"/>
    <property type="match status" value="1"/>
</dbReference>
<accession>A0A372IUQ3</accession>
<dbReference type="InterPro" id="IPR039426">
    <property type="entry name" value="TonB-dep_rcpt-like"/>
</dbReference>
<dbReference type="Gene3D" id="2.40.170.20">
    <property type="entry name" value="TonB-dependent receptor, beta-barrel domain"/>
    <property type="match status" value="1"/>
</dbReference>
<organism evidence="9 10">
    <name type="scientific">Paracidobacterium acidisoli</name>
    <dbReference type="NCBI Taxonomy" id="2303751"/>
    <lineage>
        <taxon>Bacteria</taxon>
        <taxon>Pseudomonadati</taxon>
        <taxon>Acidobacteriota</taxon>
        <taxon>Terriglobia</taxon>
        <taxon>Terriglobales</taxon>
        <taxon>Acidobacteriaceae</taxon>
        <taxon>Paracidobacterium</taxon>
    </lineage>
</organism>
<dbReference type="GO" id="GO:0044718">
    <property type="term" value="P:siderophore transmembrane transport"/>
    <property type="evidence" value="ECO:0007669"/>
    <property type="project" value="TreeGrafter"/>
</dbReference>
<dbReference type="InterPro" id="IPR057601">
    <property type="entry name" value="Oar-like_b-barrel"/>
</dbReference>
<comment type="caution">
    <text evidence="9">The sequence shown here is derived from an EMBL/GenBank/DDBJ whole genome shotgun (WGS) entry which is preliminary data.</text>
</comment>
<protein>
    <submittedName>
        <fullName evidence="9">TonB-dependent receptor</fullName>
    </submittedName>
</protein>
<dbReference type="Pfam" id="PF25183">
    <property type="entry name" value="OMP_b-brl_4"/>
    <property type="match status" value="1"/>
</dbReference>
<sequence>MPGTGDLLRESTREQIVNKETNMPRRIFFLIAVIVTCFAGRGAAQVDRASLTGTVKDPADRNIPGVTVTATQLATGQQFTTTTSASGTYDLAELPIGFYRVVYSARGFRDNVIDAVEQTVGHTRTLDVMLSVSGGAEHVQVSDVGDQFDRTSDTLGARIEQQQVRQLPLNGRNWSTLTALVPGAVDTGGSNQRSIRFAGRGLDDNNFTYDGIDATNIVNQAQQPFVRLAIPTAAIEEFRIDTMLFTAEDGSTPGGQIAVVSRTGTNELHGELFEFLRNDVFDAHSPLDPAGIRKPAFRLNQFGGSLGGPVRHNRTFYFATYEGLRQVLGQTLTGLVPSDSFRAQVSETSPALVPILGAYPHGSIESESDPQVAVFTGSGRQLDHEDSAVLRLDHRFTESDSAYLRFNFDASASDAPMAESSTYLNDRQLVTSRPVNGEAEFLHVFSMHLINESKVGFNRGNVYTTDQSVLQTPYAISVSGFTTLSGNEYKLGVGNSFSYIDNLTWSRGTHTLKSGVEVRRIQLNQGNTPNGTITFSSASSFQNNAVSSATYAAELPVNGLRKTEVYSYIQDEWKLRPNLTLNQGVRYTFYNVFHEMLGRAVPFEFSTCGPQGFCPAGASFSNPNTLDIDPRLSIAWAPARFANKTVIRSGFGIYHGDGQLDDQNFPISNEIKQYSLNSIAGLSYPVTPFLSSVPGIVAAREADRNRKDMYVTQWGLSVQQAMPGSVVGTLSYVGSKGTYLLDTTYINLKDPVTGLRPYPVFGQIQGRGNRNSSSYEGVVLSLRRTFTRGLLVSANYTLSHEIDQDAAGGGDSDFPQNPACPSCERASGDFDVRHGLNVNAVYDLPFGRGRAFLNTPGFAGTVFGSWSLTSIVAARSGLPINITEDRSSSSVATGYTTSQRPDRVAGTSLTPAGGRTRLNWINASAFVPVPDSEYGDTPRNVDRGPGLWQADLGVLREIPLGDRAQVQFRGEAFNLFNRAQWSLPLADSSTSTFGQIVSVVNAGPVGTGTPRQMQFALKIQF</sequence>
<feature type="compositionally biased region" description="Polar residues" evidence="7">
    <location>
        <begin position="889"/>
        <end position="899"/>
    </location>
</feature>